<keyword evidence="2" id="KW-0378">Hydrolase</keyword>
<evidence type="ECO:0000313" key="2">
    <source>
        <dbReference type="EMBL" id="MBA8681355.1"/>
    </source>
</evidence>
<sequence length="295" mass="32661">MRMVARGIRPPPEALAGIGRDGRTELERARAHYCRRDTRGANMVPFAFNAYKASAVKEALDLLFHGKCAYCETFYSASAPVDVEHFRPKSAVLDDPSHPGYWWLAAHWDNLLPSCIDCNRTRQQDTVHAGQDPACMPSSHRARRVLAGKGCHFPLMPGSHRLQAESLPHEGAEQPLLLNPCEDDPARHLRFVGASSPVSSLVVARRGSLRGEASIATFGLNRLGLVQERTRVLRQLQVMGDQVLRLARLADLHGDEAIEALMLENVEAMIAMGHAERPYSAMVQAWLDEFLEALG</sequence>
<feature type="region of interest" description="Disordered" evidence="1">
    <location>
        <begin position="1"/>
        <end position="21"/>
    </location>
</feature>
<dbReference type="GO" id="GO:0004519">
    <property type="term" value="F:endonuclease activity"/>
    <property type="evidence" value="ECO:0007669"/>
    <property type="project" value="UniProtKB-KW"/>
</dbReference>
<reference evidence="2 3" key="1">
    <citation type="submission" date="2020-08" db="EMBL/GenBank/DDBJ databases">
        <title>Stenotrophomonas tumulicola JCM 30961.</title>
        <authorList>
            <person name="Deng Y."/>
        </authorList>
    </citation>
    <scope>NUCLEOTIDE SEQUENCE [LARGE SCALE GENOMIC DNA]</scope>
    <source>
        <strain evidence="2 3">JCM 30961</strain>
    </source>
</reference>
<dbReference type="RefSeq" id="WP_182338493.1">
    <property type="nucleotide sequence ID" value="NZ_JACGXS010000002.1"/>
</dbReference>
<comment type="caution">
    <text evidence="2">The sequence shown here is derived from an EMBL/GenBank/DDBJ whole genome shotgun (WGS) entry which is preliminary data.</text>
</comment>
<dbReference type="CDD" id="cd00085">
    <property type="entry name" value="HNHc"/>
    <property type="match status" value="1"/>
</dbReference>
<organism evidence="2 3">
    <name type="scientific">Stenotrophomonas tumulicola</name>
    <dbReference type="NCBI Taxonomy" id="1685415"/>
    <lineage>
        <taxon>Bacteria</taxon>
        <taxon>Pseudomonadati</taxon>
        <taxon>Pseudomonadota</taxon>
        <taxon>Gammaproteobacteria</taxon>
        <taxon>Lysobacterales</taxon>
        <taxon>Lysobacteraceae</taxon>
        <taxon>Stenotrophomonas</taxon>
    </lineage>
</organism>
<name>A0A7W3FKR7_9GAMM</name>
<dbReference type="AlphaFoldDB" id="A0A7W3FKR7"/>
<dbReference type="Proteomes" id="UP000547058">
    <property type="component" value="Unassembled WGS sequence"/>
</dbReference>
<dbReference type="Gene3D" id="1.10.30.50">
    <property type="match status" value="1"/>
</dbReference>
<keyword evidence="2" id="KW-0255">Endonuclease</keyword>
<dbReference type="EMBL" id="JACGXS010000002">
    <property type="protein sequence ID" value="MBA8681355.1"/>
    <property type="molecule type" value="Genomic_DNA"/>
</dbReference>
<accession>A0A7W3FKR7</accession>
<keyword evidence="2" id="KW-0540">Nuclease</keyword>
<dbReference type="InterPro" id="IPR003615">
    <property type="entry name" value="HNH_nuc"/>
</dbReference>
<evidence type="ECO:0000256" key="1">
    <source>
        <dbReference type="SAM" id="MobiDB-lite"/>
    </source>
</evidence>
<protein>
    <submittedName>
        <fullName evidence="2">HNH endonuclease</fullName>
    </submittedName>
</protein>
<keyword evidence="3" id="KW-1185">Reference proteome</keyword>
<evidence type="ECO:0000313" key="3">
    <source>
        <dbReference type="Proteomes" id="UP000547058"/>
    </source>
</evidence>
<gene>
    <name evidence="2" type="ORF">H4O11_05980</name>
</gene>
<proteinExistence type="predicted"/>